<dbReference type="GeneID" id="30029908"/>
<protein>
    <submittedName>
        <fullName evidence="5">Acyl-CoA N-acyltransferase</fullName>
    </submittedName>
</protein>
<dbReference type="Gene3D" id="3.40.630.30">
    <property type="match status" value="1"/>
</dbReference>
<dbReference type="OrthoDB" id="249099at2759"/>
<dbReference type="STRING" id="869754.A0A1A0HGD0"/>
<dbReference type="InterPro" id="IPR016181">
    <property type="entry name" value="Acyl_CoA_acyltransferase"/>
</dbReference>
<comment type="similarity">
    <text evidence="3">Belongs to the acetyltransferase family. MAK3 subfamily.</text>
</comment>
<evidence type="ECO:0000256" key="2">
    <source>
        <dbReference type="ARBA" id="ARBA00023315"/>
    </source>
</evidence>
<evidence type="ECO:0000313" key="5">
    <source>
        <dbReference type="EMBL" id="OBA22937.1"/>
    </source>
</evidence>
<dbReference type="GO" id="GO:0004596">
    <property type="term" value="F:protein-N-terminal amino-acid acetyltransferase activity"/>
    <property type="evidence" value="ECO:0007669"/>
    <property type="project" value="EnsemblFungi"/>
</dbReference>
<dbReference type="PANTHER" id="PTHR45896:SF1">
    <property type="entry name" value="N-ALPHA-ACETYLTRANSFERASE 30"/>
    <property type="match status" value="1"/>
</dbReference>
<comment type="caution">
    <text evidence="5">The sequence shown here is derived from an EMBL/GenBank/DDBJ whole genome shotgun (WGS) entry which is preliminary data.</text>
</comment>
<organism evidence="5 6">
    <name type="scientific">Metschnikowia bicuspidata var. bicuspidata NRRL YB-4993</name>
    <dbReference type="NCBI Taxonomy" id="869754"/>
    <lineage>
        <taxon>Eukaryota</taxon>
        <taxon>Fungi</taxon>
        <taxon>Dikarya</taxon>
        <taxon>Ascomycota</taxon>
        <taxon>Saccharomycotina</taxon>
        <taxon>Pichiomycetes</taxon>
        <taxon>Metschnikowiaceae</taxon>
        <taxon>Metschnikowia</taxon>
    </lineage>
</organism>
<dbReference type="InterPro" id="IPR044542">
    <property type="entry name" value="NAA30-like"/>
</dbReference>
<dbReference type="AlphaFoldDB" id="A0A1A0HGD0"/>
<dbReference type="Pfam" id="PF00583">
    <property type="entry name" value="Acetyltransf_1"/>
    <property type="match status" value="1"/>
</dbReference>
<dbReference type="Proteomes" id="UP000092555">
    <property type="component" value="Unassembled WGS sequence"/>
</dbReference>
<dbReference type="GO" id="GO:0032880">
    <property type="term" value="P:regulation of protein localization"/>
    <property type="evidence" value="ECO:0007669"/>
    <property type="project" value="EnsemblFungi"/>
</dbReference>
<dbReference type="GO" id="GO:0000822">
    <property type="term" value="F:inositol hexakisphosphate binding"/>
    <property type="evidence" value="ECO:0007669"/>
    <property type="project" value="EnsemblFungi"/>
</dbReference>
<gene>
    <name evidence="5" type="ORF">METBIDRAFT_37940</name>
</gene>
<keyword evidence="2 5" id="KW-0012">Acyltransferase</keyword>
<proteinExistence type="inferred from homology"/>
<name>A0A1A0HGD0_9ASCO</name>
<dbReference type="EMBL" id="LXTC01000001">
    <property type="protein sequence ID" value="OBA22937.1"/>
    <property type="molecule type" value="Genomic_DNA"/>
</dbReference>
<dbReference type="PANTHER" id="PTHR45896">
    <property type="entry name" value="N-ALPHA-ACETYLTRANSFERASE 30"/>
    <property type="match status" value="1"/>
</dbReference>
<evidence type="ECO:0000259" key="4">
    <source>
        <dbReference type="PROSITE" id="PS51186"/>
    </source>
</evidence>
<dbReference type="SUPFAM" id="SSF55729">
    <property type="entry name" value="Acyl-CoA N-acyltransferases (Nat)"/>
    <property type="match status" value="1"/>
</dbReference>
<dbReference type="InterPro" id="IPR000182">
    <property type="entry name" value="GNAT_dom"/>
</dbReference>
<dbReference type="PROSITE" id="PS51186">
    <property type="entry name" value="GNAT"/>
    <property type="match status" value="1"/>
</dbReference>
<dbReference type="CDD" id="cd04301">
    <property type="entry name" value="NAT_SF"/>
    <property type="match status" value="1"/>
</dbReference>
<evidence type="ECO:0000313" key="6">
    <source>
        <dbReference type="Proteomes" id="UP000092555"/>
    </source>
</evidence>
<reference evidence="5 6" key="1">
    <citation type="submission" date="2016-05" db="EMBL/GenBank/DDBJ databases">
        <title>Comparative genomics of biotechnologically important yeasts.</title>
        <authorList>
            <consortium name="DOE Joint Genome Institute"/>
            <person name="Riley R."/>
            <person name="Haridas S."/>
            <person name="Wolfe K.H."/>
            <person name="Lopes M.R."/>
            <person name="Hittinger C.T."/>
            <person name="Goker M."/>
            <person name="Salamov A."/>
            <person name="Wisecaver J."/>
            <person name="Long T.M."/>
            <person name="Aerts A.L."/>
            <person name="Barry K."/>
            <person name="Choi C."/>
            <person name="Clum A."/>
            <person name="Coughlan A.Y."/>
            <person name="Deshpande S."/>
            <person name="Douglass A.P."/>
            <person name="Hanson S.J."/>
            <person name="Klenk H.-P."/>
            <person name="LaButti K."/>
            <person name="Lapidus A."/>
            <person name="Lindquist E."/>
            <person name="Lipzen A."/>
            <person name="Meier-kolthoff J.P."/>
            <person name="Ohm R.A."/>
            <person name="Otillar R.P."/>
            <person name="Pangilinan J."/>
            <person name="Peng Y."/>
            <person name="Rokas A."/>
            <person name="Rosa C.A."/>
            <person name="Scheuner C."/>
            <person name="Sibirny A.A."/>
            <person name="Slot J.C."/>
            <person name="Stielow J.B."/>
            <person name="Sun H."/>
            <person name="Kurtzman C.P."/>
            <person name="Blackwell M."/>
            <person name="Grigoriev I.V."/>
            <person name="Jeffries T.W."/>
        </authorList>
    </citation>
    <scope>NUCLEOTIDE SEQUENCE [LARGE SCALE GENOMIC DNA]</scope>
    <source>
        <strain evidence="5 6">NRRL YB-4993</strain>
    </source>
</reference>
<sequence length="196" mass="22328">MLAAVDFIEDGFRFYSFDPASAPQFQAIARLIDVHLSEPYSLYVYWYFFHEWPQYCFLVSTVGSLDIVGVVISKVEPHRAVRVRGYIGMLVIDPAFRGQGLAKKLVQLSIRKMVEWDHVDEIMLETEVDNLAALHLYELFGFLRTKRMHRYYLNGSDAFRLILPVLEKLGTRIAFLAPLDTSGKPGSACAVDSARC</sequence>
<keyword evidence="1 5" id="KW-0808">Transferase</keyword>
<evidence type="ECO:0000256" key="1">
    <source>
        <dbReference type="ARBA" id="ARBA00022679"/>
    </source>
</evidence>
<feature type="domain" description="N-acetyltransferase" evidence="4">
    <location>
        <begin position="15"/>
        <end position="166"/>
    </location>
</feature>
<evidence type="ECO:0000256" key="3">
    <source>
        <dbReference type="ARBA" id="ARBA00024025"/>
    </source>
</evidence>
<keyword evidence="6" id="KW-1185">Reference proteome</keyword>
<accession>A0A1A0HGD0</accession>
<dbReference type="GO" id="GO:0031417">
    <property type="term" value="C:NatC complex"/>
    <property type="evidence" value="ECO:0007669"/>
    <property type="project" value="EnsemblFungi"/>
</dbReference>
<dbReference type="RefSeq" id="XP_018713418.1">
    <property type="nucleotide sequence ID" value="XM_018856932.1"/>
</dbReference>